<comment type="caution">
    <text evidence="1">The sequence shown here is derived from an EMBL/GenBank/DDBJ whole genome shotgun (WGS) entry which is preliminary data.</text>
</comment>
<proteinExistence type="predicted"/>
<gene>
    <name evidence="1" type="ORF">DPMN_074641</name>
</gene>
<dbReference type="AlphaFoldDB" id="A0A9D3YGN3"/>
<protein>
    <recommendedName>
        <fullName evidence="3">TIR domain-containing protein</fullName>
    </recommendedName>
</protein>
<name>A0A9D3YGN3_DREPO</name>
<evidence type="ECO:0000313" key="2">
    <source>
        <dbReference type="Proteomes" id="UP000828390"/>
    </source>
</evidence>
<dbReference type="Proteomes" id="UP000828390">
    <property type="component" value="Unassembled WGS sequence"/>
</dbReference>
<evidence type="ECO:0008006" key="3">
    <source>
        <dbReference type="Google" id="ProtNLM"/>
    </source>
</evidence>
<reference evidence="1" key="1">
    <citation type="journal article" date="2019" name="bioRxiv">
        <title>The Genome of the Zebra Mussel, Dreissena polymorpha: A Resource for Invasive Species Research.</title>
        <authorList>
            <person name="McCartney M.A."/>
            <person name="Auch B."/>
            <person name="Kono T."/>
            <person name="Mallez S."/>
            <person name="Zhang Y."/>
            <person name="Obille A."/>
            <person name="Becker A."/>
            <person name="Abrahante J.E."/>
            <person name="Garbe J."/>
            <person name="Badalamenti J.P."/>
            <person name="Herman A."/>
            <person name="Mangelson H."/>
            <person name="Liachko I."/>
            <person name="Sullivan S."/>
            <person name="Sone E.D."/>
            <person name="Koren S."/>
            <person name="Silverstein K.A.T."/>
            <person name="Beckman K.B."/>
            <person name="Gohl D.M."/>
        </authorList>
    </citation>
    <scope>NUCLEOTIDE SEQUENCE</scope>
    <source>
        <strain evidence="1">Duluth1</strain>
        <tissue evidence="1">Whole animal</tissue>
    </source>
</reference>
<reference evidence="1" key="2">
    <citation type="submission" date="2020-11" db="EMBL/GenBank/DDBJ databases">
        <authorList>
            <person name="McCartney M.A."/>
            <person name="Auch B."/>
            <person name="Kono T."/>
            <person name="Mallez S."/>
            <person name="Becker A."/>
            <person name="Gohl D.M."/>
            <person name="Silverstein K.A.T."/>
            <person name="Koren S."/>
            <person name="Bechman K.B."/>
            <person name="Herman A."/>
            <person name="Abrahante J.E."/>
            <person name="Garbe J."/>
        </authorList>
    </citation>
    <scope>NUCLEOTIDE SEQUENCE</scope>
    <source>
        <strain evidence="1">Duluth1</strain>
        <tissue evidence="1">Whole animal</tissue>
    </source>
</reference>
<organism evidence="1 2">
    <name type="scientific">Dreissena polymorpha</name>
    <name type="common">Zebra mussel</name>
    <name type="synonym">Mytilus polymorpha</name>
    <dbReference type="NCBI Taxonomy" id="45954"/>
    <lineage>
        <taxon>Eukaryota</taxon>
        <taxon>Metazoa</taxon>
        <taxon>Spiralia</taxon>
        <taxon>Lophotrochozoa</taxon>
        <taxon>Mollusca</taxon>
        <taxon>Bivalvia</taxon>
        <taxon>Autobranchia</taxon>
        <taxon>Heteroconchia</taxon>
        <taxon>Euheterodonta</taxon>
        <taxon>Imparidentia</taxon>
        <taxon>Neoheterodontei</taxon>
        <taxon>Myida</taxon>
        <taxon>Dreissenoidea</taxon>
        <taxon>Dreissenidae</taxon>
        <taxon>Dreissena</taxon>
    </lineage>
</organism>
<sequence>MDIIDNIMITCRWVLFLVTPDYKINGFHNFQGGAVLMKELEENGNTHGRFVPLLTGGIKQTDIRRTWLKSIQPICFPDERFIETIVKLIKQFR</sequence>
<accession>A0A9D3YGN3</accession>
<evidence type="ECO:0000313" key="1">
    <source>
        <dbReference type="EMBL" id="KAH3699681.1"/>
    </source>
</evidence>
<dbReference type="EMBL" id="JAIWYP010000015">
    <property type="protein sequence ID" value="KAH3699681.1"/>
    <property type="molecule type" value="Genomic_DNA"/>
</dbReference>
<keyword evidence="2" id="KW-1185">Reference proteome</keyword>